<comment type="caution">
    <text evidence="2">The sequence shown here is derived from an EMBL/GenBank/DDBJ whole genome shotgun (WGS) entry which is preliminary data.</text>
</comment>
<dbReference type="AlphaFoldDB" id="A0A246J7V7"/>
<proteinExistence type="predicted"/>
<dbReference type="EMBL" id="NIOF01000007">
    <property type="protein sequence ID" value="OWQ88616.1"/>
    <property type="molecule type" value="Genomic_DNA"/>
</dbReference>
<evidence type="ECO:0000313" key="2">
    <source>
        <dbReference type="EMBL" id="OWQ88616.1"/>
    </source>
</evidence>
<protein>
    <recommendedName>
        <fullName evidence="4">DUF2191 domain-containing protein</fullName>
    </recommendedName>
</protein>
<dbReference type="OrthoDB" id="332069at2"/>
<feature type="compositionally biased region" description="Acidic residues" evidence="1">
    <location>
        <begin position="84"/>
        <end position="94"/>
    </location>
</feature>
<evidence type="ECO:0000313" key="3">
    <source>
        <dbReference type="Proteomes" id="UP000197468"/>
    </source>
</evidence>
<gene>
    <name evidence="2" type="ORF">CDN99_17405</name>
</gene>
<sequence length="94" mass="10436">MRVSSHRSGFGGDASERLPQRTVMIDPALFQRALAVADEPMDEKNLINTALRAFIARQAQLRLAEMGGIAPDLPDIPRRRQEPADPEDLEDLQA</sequence>
<keyword evidence="3" id="KW-1185">Reference proteome</keyword>
<evidence type="ECO:0000256" key="1">
    <source>
        <dbReference type="SAM" id="MobiDB-lite"/>
    </source>
</evidence>
<evidence type="ECO:0008006" key="4">
    <source>
        <dbReference type="Google" id="ProtNLM"/>
    </source>
</evidence>
<reference evidence="2 3" key="1">
    <citation type="journal article" date="2008" name="Int. J. Syst. Evol. Microbiol.">
        <title>Description of Roseateles aquatilis sp. nov. and Roseateles terrae sp. nov., in the class Betaproteobacteria, and emended description of the genus Roseateles.</title>
        <authorList>
            <person name="Gomila M."/>
            <person name="Bowien B."/>
            <person name="Falsen E."/>
            <person name="Moore E.R."/>
            <person name="Lalucat J."/>
        </authorList>
    </citation>
    <scope>NUCLEOTIDE SEQUENCE [LARGE SCALE GENOMIC DNA]</scope>
    <source>
        <strain evidence="2 3">CCUG 48205</strain>
    </source>
</reference>
<accession>A0A246J7V7</accession>
<name>A0A246J7V7_9BURK</name>
<feature type="region of interest" description="Disordered" evidence="1">
    <location>
        <begin position="69"/>
        <end position="94"/>
    </location>
</feature>
<dbReference type="Proteomes" id="UP000197468">
    <property type="component" value="Unassembled WGS sequence"/>
</dbReference>
<organism evidence="2 3">
    <name type="scientific">Roseateles aquatilis</name>
    <dbReference type="NCBI Taxonomy" id="431061"/>
    <lineage>
        <taxon>Bacteria</taxon>
        <taxon>Pseudomonadati</taxon>
        <taxon>Pseudomonadota</taxon>
        <taxon>Betaproteobacteria</taxon>
        <taxon>Burkholderiales</taxon>
        <taxon>Sphaerotilaceae</taxon>
        <taxon>Roseateles</taxon>
    </lineage>
</organism>